<evidence type="ECO:0000313" key="1">
    <source>
        <dbReference type="EMBL" id="MFC4872290.1"/>
    </source>
</evidence>
<reference evidence="2" key="1">
    <citation type="journal article" date="2019" name="Int. J. Syst. Evol. Microbiol.">
        <title>The Global Catalogue of Microorganisms (GCM) 10K type strain sequencing project: providing services to taxonomists for standard genome sequencing and annotation.</title>
        <authorList>
            <consortium name="The Broad Institute Genomics Platform"/>
            <consortium name="The Broad Institute Genome Sequencing Center for Infectious Disease"/>
            <person name="Wu L."/>
            <person name="Ma J."/>
        </authorList>
    </citation>
    <scope>NUCLEOTIDE SEQUENCE [LARGE SCALE GENOMIC DNA]</scope>
    <source>
        <strain evidence="2">CGMCC 4.7466</strain>
    </source>
</reference>
<dbReference type="EMBL" id="JBHSJJ010000005">
    <property type="protein sequence ID" value="MFC4872290.1"/>
    <property type="molecule type" value="Genomic_DNA"/>
</dbReference>
<keyword evidence="2" id="KW-1185">Reference proteome</keyword>
<comment type="caution">
    <text evidence="1">The sequence shown here is derived from an EMBL/GenBank/DDBJ whole genome shotgun (WGS) entry which is preliminary data.</text>
</comment>
<gene>
    <name evidence="1" type="ORF">ACFPFU_11355</name>
</gene>
<name>A0ABV9T0S1_9BACT</name>
<organism evidence="1 2">
    <name type="scientific">Negadavirga shengliensis</name>
    <dbReference type="NCBI Taxonomy" id="1389218"/>
    <lineage>
        <taxon>Bacteria</taxon>
        <taxon>Pseudomonadati</taxon>
        <taxon>Bacteroidota</taxon>
        <taxon>Cytophagia</taxon>
        <taxon>Cytophagales</taxon>
        <taxon>Cyclobacteriaceae</taxon>
        <taxon>Negadavirga</taxon>
    </lineage>
</organism>
<evidence type="ECO:0000313" key="2">
    <source>
        <dbReference type="Proteomes" id="UP001595818"/>
    </source>
</evidence>
<accession>A0ABV9T0S1</accession>
<protein>
    <submittedName>
        <fullName evidence="1">Uncharacterized protein</fullName>
    </submittedName>
</protein>
<proteinExistence type="predicted"/>
<sequence length="41" mass="4923">MQINTERLEQTTFRPKEYGVWQKSSVDHTYDWLADFIGSMI</sequence>
<dbReference type="Proteomes" id="UP001595818">
    <property type="component" value="Unassembled WGS sequence"/>
</dbReference>